<dbReference type="Gene3D" id="3.40.50.12780">
    <property type="entry name" value="N-terminal domain of ligase-like"/>
    <property type="match status" value="1"/>
</dbReference>
<dbReference type="Gene3D" id="3.30.300.30">
    <property type="match status" value="1"/>
</dbReference>
<dbReference type="InterPro" id="IPR000873">
    <property type="entry name" value="AMP-dep_synth/lig_dom"/>
</dbReference>
<dbReference type="KEGG" id="mcha:111008965"/>
<evidence type="ECO:0000256" key="2">
    <source>
        <dbReference type="ARBA" id="ARBA00022598"/>
    </source>
</evidence>
<dbReference type="InterPro" id="IPR042099">
    <property type="entry name" value="ANL_N_sf"/>
</dbReference>
<dbReference type="InterPro" id="IPR045851">
    <property type="entry name" value="AMP-bd_C_sf"/>
</dbReference>
<dbReference type="CDD" id="cd05904">
    <property type="entry name" value="4CL"/>
    <property type="match status" value="1"/>
</dbReference>
<dbReference type="RefSeq" id="XP_022137541.1">
    <property type="nucleotide sequence ID" value="XM_022281849.1"/>
</dbReference>
<dbReference type="Pfam" id="PF00501">
    <property type="entry name" value="AMP-binding"/>
    <property type="match status" value="1"/>
</dbReference>
<feature type="domain" description="AMP-binding enzyme C-terminal" evidence="4">
    <location>
        <begin position="461"/>
        <end position="536"/>
    </location>
</feature>
<dbReference type="RefSeq" id="XP_022137543.1">
    <property type="nucleotide sequence ID" value="XM_022281851.1"/>
</dbReference>
<dbReference type="SUPFAM" id="SSF56801">
    <property type="entry name" value="Acetyl-CoA synthetase-like"/>
    <property type="match status" value="1"/>
</dbReference>
<evidence type="ECO:0000259" key="4">
    <source>
        <dbReference type="Pfam" id="PF13193"/>
    </source>
</evidence>
<dbReference type="PROSITE" id="PS00455">
    <property type="entry name" value="AMP_BINDING"/>
    <property type="match status" value="1"/>
</dbReference>
<proteinExistence type="inferred from homology"/>
<comment type="similarity">
    <text evidence="1">Belongs to the ATP-dependent AMP-binding enzyme family.</text>
</comment>
<dbReference type="OrthoDB" id="10253869at2759"/>
<dbReference type="Pfam" id="PF13193">
    <property type="entry name" value="AMP-binding_C"/>
    <property type="match status" value="1"/>
</dbReference>
<dbReference type="Proteomes" id="UP000504603">
    <property type="component" value="Unplaced"/>
</dbReference>
<sequence length="554" mass="60129">MADRNPNLNSAAHFVDPRSGFCPQTKIFHSLRPPLSLPPIPQPLSITDHALSLVQSSPPPANTTALVDFDSGVHVSYALLLREIRNLSANLKALTSLSSGQVAFILAPTSLQVPVLYFALLSIGVTISPANPTGSESEIAHQVQLSKPVIAFATSSTAAKLPRKLGKILIDSPEFLSMMTESNRSDGVADVKINQTDSAAILYSSGTTGRVKGVFLSHRNLIAANSTLASLVEQGEIEPRTVSLFLLPLFHVFGFYMMIRGISRGDTLVLMQRFDFEGMLRAVEKYMVTYIPVSPPLVLALAKSEQVAKYDLSSLQFLGCGGAPLGKEVVEKFQEKFPNVEIIQGYGLTESTAAAARTLGPEECSNTSSVGRLSESMEAKIVDPASGEALPPGHRGELWLRGPGIMKGYVEDDKATAETLHPEGWLKTGDLCYFDSDGFLYIVDRLKELIKYKAYQVPPAELELLLQSNPEIIDAAVIPYPDEEAGEIPMAYVVRKPGSNISEDQVIDFIAKQVAPYKKIRRVSFINAIPKSPAGKILRRELVSHALSQGSNKL</sequence>
<dbReference type="FunFam" id="3.30.300.30:FF:000007">
    <property type="entry name" value="4-coumarate--CoA ligase 2"/>
    <property type="match status" value="1"/>
</dbReference>
<evidence type="ECO:0000256" key="1">
    <source>
        <dbReference type="ARBA" id="ARBA00006432"/>
    </source>
</evidence>
<protein>
    <submittedName>
        <fullName evidence="6 7">4-coumarate--CoA ligase-like 9</fullName>
    </submittedName>
</protein>
<evidence type="ECO:0000259" key="3">
    <source>
        <dbReference type="Pfam" id="PF00501"/>
    </source>
</evidence>
<dbReference type="GO" id="GO:0016405">
    <property type="term" value="F:CoA-ligase activity"/>
    <property type="evidence" value="ECO:0007669"/>
    <property type="project" value="TreeGrafter"/>
</dbReference>
<name>A0A6J1CAL9_MOMCH</name>
<feature type="domain" description="AMP-dependent synthetase/ligase" evidence="3">
    <location>
        <begin position="60"/>
        <end position="409"/>
    </location>
</feature>
<evidence type="ECO:0000313" key="7">
    <source>
        <dbReference type="RefSeq" id="XP_022137542.1"/>
    </source>
</evidence>
<gene>
    <name evidence="6 7 8" type="primary">LOC111008965</name>
</gene>
<dbReference type="InterPro" id="IPR025110">
    <property type="entry name" value="AMP-bd_C"/>
</dbReference>
<dbReference type="PANTHER" id="PTHR24096:SF251">
    <property type="entry name" value="4-COUMARATE--COA LIGASE-LIKE 9"/>
    <property type="match status" value="1"/>
</dbReference>
<reference evidence="6 7" key="1">
    <citation type="submission" date="2025-04" db="UniProtKB">
        <authorList>
            <consortium name="RefSeq"/>
        </authorList>
    </citation>
    <scope>IDENTIFICATION</scope>
    <source>
        <strain evidence="6 7">OHB3-1</strain>
    </source>
</reference>
<evidence type="ECO:0000313" key="6">
    <source>
        <dbReference type="RefSeq" id="XP_022137541.1"/>
    </source>
</evidence>
<dbReference type="GeneID" id="111008965"/>
<dbReference type="AlphaFoldDB" id="A0A6J1CAL9"/>
<keyword evidence="5" id="KW-1185">Reference proteome</keyword>
<dbReference type="PANTHER" id="PTHR24096">
    <property type="entry name" value="LONG-CHAIN-FATTY-ACID--COA LIGASE"/>
    <property type="match status" value="1"/>
</dbReference>
<evidence type="ECO:0000313" key="5">
    <source>
        <dbReference type="Proteomes" id="UP000504603"/>
    </source>
</evidence>
<dbReference type="RefSeq" id="XP_022137542.1">
    <property type="nucleotide sequence ID" value="XM_022281850.1"/>
</dbReference>
<evidence type="ECO:0000313" key="8">
    <source>
        <dbReference type="RefSeq" id="XP_022137543.1"/>
    </source>
</evidence>
<dbReference type="InterPro" id="IPR020845">
    <property type="entry name" value="AMP-binding_CS"/>
</dbReference>
<organism evidence="5 8">
    <name type="scientific">Momordica charantia</name>
    <name type="common">Bitter gourd</name>
    <name type="synonym">Balsam pear</name>
    <dbReference type="NCBI Taxonomy" id="3673"/>
    <lineage>
        <taxon>Eukaryota</taxon>
        <taxon>Viridiplantae</taxon>
        <taxon>Streptophyta</taxon>
        <taxon>Embryophyta</taxon>
        <taxon>Tracheophyta</taxon>
        <taxon>Spermatophyta</taxon>
        <taxon>Magnoliopsida</taxon>
        <taxon>eudicotyledons</taxon>
        <taxon>Gunneridae</taxon>
        <taxon>Pentapetalae</taxon>
        <taxon>rosids</taxon>
        <taxon>fabids</taxon>
        <taxon>Cucurbitales</taxon>
        <taxon>Cucurbitaceae</taxon>
        <taxon>Momordiceae</taxon>
        <taxon>Momordica</taxon>
    </lineage>
</organism>
<accession>A0A6J1CAL9</accession>
<keyword evidence="2" id="KW-0436">Ligase</keyword>